<feature type="repeat" description="WD" evidence="2">
    <location>
        <begin position="923"/>
        <end position="954"/>
    </location>
</feature>
<dbReference type="OrthoDB" id="538223at2759"/>
<dbReference type="InterPro" id="IPR015943">
    <property type="entry name" value="WD40/YVTN_repeat-like_dom_sf"/>
</dbReference>
<dbReference type="Pfam" id="PF24883">
    <property type="entry name" value="NPHP3_N"/>
    <property type="match status" value="1"/>
</dbReference>
<feature type="repeat" description="WD" evidence="2">
    <location>
        <begin position="869"/>
        <end position="910"/>
    </location>
</feature>
<reference evidence="5" key="1">
    <citation type="journal article" date="2015" name="BMC Genomics">
        <title>Genomic and transcriptomic analysis of the endophytic fungus Pestalotiopsis fici reveals its lifestyle and high potential for synthesis of natural products.</title>
        <authorList>
            <person name="Wang X."/>
            <person name="Zhang X."/>
            <person name="Liu L."/>
            <person name="Xiang M."/>
            <person name="Wang W."/>
            <person name="Sun X."/>
            <person name="Che Y."/>
            <person name="Guo L."/>
            <person name="Liu G."/>
            <person name="Guo L."/>
            <person name="Wang C."/>
            <person name="Yin W.B."/>
            <person name="Stadler M."/>
            <person name="Zhang X."/>
            <person name="Liu X."/>
        </authorList>
    </citation>
    <scope>NUCLEOTIDE SEQUENCE [LARGE SCALE GENOMIC DNA]</scope>
    <source>
        <strain evidence="5">W106-1 / CGMCC3.15140</strain>
    </source>
</reference>
<gene>
    <name evidence="4" type="ORF">PFICI_04058</name>
</gene>
<dbReference type="RefSeq" id="XP_007830830.1">
    <property type="nucleotide sequence ID" value="XM_007832639.1"/>
</dbReference>
<dbReference type="Gene3D" id="2.130.10.10">
    <property type="entry name" value="YVTN repeat-like/Quinoprotein amine dehydrogenase"/>
    <property type="match status" value="2"/>
</dbReference>
<dbReference type="STRING" id="1229662.W3XIZ0"/>
<evidence type="ECO:0000313" key="4">
    <source>
        <dbReference type="EMBL" id="ETS86033.1"/>
    </source>
</evidence>
<keyword evidence="2" id="KW-0853">WD repeat</keyword>
<evidence type="ECO:0000259" key="3">
    <source>
        <dbReference type="PROSITE" id="PS50837"/>
    </source>
</evidence>
<dbReference type="PANTHER" id="PTHR10622:SF10">
    <property type="entry name" value="HET DOMAIN-CONTAINING PROTEIN"/>
    <property type="match status" value="1"/>
</dbReference>
<dbReference type="InterPro" id="IPR056884">
    <property type="entry name" value="NPHP3-like_N"/>
</dbReference>
<dbReference type="Proteomes" id="UP000030651">
    <property type="component" value="Unassembled WGS sequence"/>
</dbReference>
<feature type="domain" description="NACHT" evidence="3">
    <location>
        <begin position="322"/>
        <end position="471"/>
    </location>
</feature>
<dbReference type="AlphaFoldDB" id="W3XIZ0"/>
<dbReference type="InParanoid" id="W3XIZ0"/>
<dbReference type="Pfam" id="PF06985">
    <property type="entry name" value="HET"/>
    <property type="match status" value="1"/>
</dbReference>
<dbReference type="KEGG" id="pfy:PFICI_04058"/>
<dbReference type="HOGENOM" id="CLU_000288_6_16_1"/>
<dbReference type="PROSITE" id="PS50082">
    <property type="entry name" value="WD_REPEATS_2"/>
    <property type="match status" value="3"/>
</dbReference>
<dbReference type="PANTHER" id="PTHR10622">
    <property type="entry name" value="HET DOMAIN-CONTAINING PROTEIN"/>
    <property type="match status" value="1"/>
</dbReference>
<dbReference type="InterPro" id="IPR007111">
    <property type="entry name" value="NACHT_NTPase"/>
</dbReference>
<evidence type="ECO:0000256" key="1">
    <source>
        <dbReference type="ARBA" id="ARBA00022737"/>
    </source>
</evidence>
<dbReference type="EMBL" id="KI912110">
    <property type="protein sequence ID" value="ETS86033.1"/>
    <property type="molecule type" value="Genomic_DNA"/>
</dbReference>
<organism evidence="4 5">
    <name type="scientific">Pestalotiopsis fici (strain W106-1 / CGMCC3.15140)</name>
    <dbReference type="NCBI Taxonomy" id="1229662"/>
    <lineage>
        <taxon>Eukaryota</taxon>
        <taxon>Fungi</taxon>
        <taxon>Dikarya</taxon>
        <taxon>Ascomycota</taxon>
        <taxon>Pezizomycotina</taxon>
        <taxon>Sordariomycetes</taxon>
        <taxon>Xylariomycetidae</taxon>
        <taxon>Amphisphaeriales</taxon>
        <taxon>Sporocadaceae</taxon>
        <taxon>Pestalotiopsis</taxon>
    </lineage>
</organism>
<dbReference type="Pfam" id="PF00400">
    <property type="entry name" value="WD40"/>
    <property type="match status" value="2"/>
</dbReference>
<dbReference type="PROSITE" id="PS50837">
    <property type="entry name" value="NACHT"/>
    <property type="match status" value="1"/>
</dbReference>
<dbReference type="InterPro" id="IPR001680">
    <property type="entry name" value="WD40_rpt"/>
</dbReference>
<evidence type="ECO:0000256" key="2">
    <source>
        <dbReference type="PROSITE-ProRule" id="PRU00221"/>
    </source>
</evidence>
<accession>W3XIZ0</accession>
<feature type="repeat" description="WD" evidence="2">
    <location>
        <begin position="955"/>
        <end position="996"/>
    </location>
</feature>
<keyword evidence="5" id="KW-1185">Reference proteome</keyword>
<dbReference type="OMA" id="ERISWAT"/>
<dbReference type="GeneID" id="19269071"/>
<dbReference type="SMART" id="SM00320">
    <property type="entry name" value="WD40"/>
    <property type="match status" value="3"/>
</dbReference>
<dbReference type="eggNOG" id="KOG0266">
    <property type="taxonomic scope" value="Eukaryota"/>
</dbReference>
<keyword evidence="1" id="KW-0677">Repeat</keyword>
<dbReference type="SUPFAM" id="SSF52540">
    <property type="entry name" value="P-loop containing nucleoside triphosphate hydrolases"/>
    <property type="match status" value="1"/>
</dbReference>
<name>W3XIZ0_PESFW</name>
<dbReference type="SUPFAM" id="SSF50960">
    <property type="entry name" value="TolB, C-terminal domain"/>
    <property type="match status" value="1"/>
</dbReference>
<dbReference type="InterPro" id="IPR027417">
    <property type="entry name" value="P-loop_NTPase"/>
</dbReference>
<proteinExistence type="predicted"/>
<evidence type="ECO:0000313" key="5">
    <source>
        <dbReference type="Proteomes" id="UP000030651"/>
    </source>
</evidence>
<dbReference type="Gene3D" id="3.40.50.300">
    <property type="entry name" value="P-loop containing nucleotide triphosphate hydrolases"/>
    <property type="match status" value="1"/>
</dbReference>
<protein>
    <recommendedName>
        <fullName evidence="3">NACHT domain-containing protein</fullName>
    </recommendedName>
</protein>
<dbReference type="PROSITE" id="PS50294">
    <property type="entry name" value="WD_REPEATS_REGION"/>
    <property type="match status" value="2"/>
</dbReference>
<sequence>MRLLKVGSQGELLFTKDLIHGKDEIPPYAILSHTWGSDPDDEVTFKDLKKQRGIQKASYEKILFCAEQAKCDDLNHFWVDTCCIDKTNAVELTESINSMFRWYQQAERCYAFLSDVSCSREQDNHSSQLAWQQQFKSSRWFTRGWTLQELIAPSVVQFFSSDKRFLGDKNSLRQEIHEVTGIPIGALLQTPLSSFSVDERISWATSRTTSKMEDKAYSLLGILSISMPVIYGEGEREAFNRLRIEISRRSVLKMECDEVIGQSRTGILGPSILAQVLARLPVAKGAAFDSYSSQHDPLCHPDTRTKVIQDISEWARDTQSKPIYWLNGMAGTGKSTILRTLADLFSRNHHLGATFFFRRGQSDRTDMGKFFTTLASHLAQNLPGMAFHIKAALDEDPEITSKAMRQQFERLILDPCSELPADFSPGRTSLVIIDALDECERVEDVRVLIRLLSTINSSRGLRLKFFLTSRPELPIRLGFKAAHGTYQTLVLHDIDHSAIKNDIATYLKHELCEIRKHFNKNADQDDQLSRDWPRSSDLEILVQMAIPLFISAATISRFIADGRVGSPDNQLREVLKHQRRSQESHLDTVYLPVLHQMVTGLNPMARERVLIRFHKVVGSIVTLASPLSPIALAELLCLSLSEITTALQTLHSVLNVPSTHDQVIQPLHSSFRDFLVNAERRRESFWIDEKEVNRHLATQCLRVLNTSLKNDIANVRAPDAEAFPTLSVRLSSEVQYACRYWTLHLCESAYIGREEEAILREFLSSHFLQWLEAMSWMRRYWESRHMFRALRSVITSHNFEWTADLVEECIEFIEDMGPGIEVAPLQVYSSALVFSPYRSIRELYQKECPSWVELKPRSSTYWSEGKSILDKHIHGVRLMDFSSDGMQLASVGSDDSIVIWSVATGHQVAILNDPIQTVSTYMVKFSPDGKEIALASEKGTITIWSTTTGSQKVRIEGHGHYISSIAFSPDGEKILSTSLDESIIIWSTMTGERQGTITGLVDVGSATFSLDGKRVMFKSSQVTHIWFFETNSKCPLVRSGQKLSASYEADLLSSQETIYAIPSRSDSSNGFCLARFHRDIKYSC</sequence>
<dbReference type="InterPro" id="IPR010730">
    <property type="entry name" value="HET"/>
</dbReference>